<organism evidence="1 2">
    <name type="scientific">Gordonia otitidis (strain DSM 44809 / CCUG 52243 / JCM 12355 / NBRC 100426 / IFM 10032)</name>
    <dbReference type="NCBI Taxonomy" id="1108044"/>
    <lineage>
        <taxon>Bacteria</taxon>
        <taxon>Bacillati</taxon>
        <taxon>Actinomycetota</taxon>
        <taxon>Actinomycetes</taxon>
        <taxon>Mycobacteriales</taxon>
        <taxon>Gordoniaceae</taxon>
        <taxon>Gordonia</taxon>
    </lineage>
</organism>
<gene>
    <name evidence="1" type="ORF">GOOTI_254_00040</name>
</gene>
<dbReference type="AlphaFoldDB" id="H5TU52"/>
<dbReference type="Proteomes" id="UP000005038">
    <property type="component" value="Unassembled WGS sequence"/>
</dbReference>
<sequence>MNRQSRAARWLRILETSEGFVESALEALAAFRQHGGDIPPEGRLLLVRHSSDSIKLAAEADPPIDGTPLATQLDHVIECAIGLGPAADFEVTFNSLLAAIKDVLPGLRETVVDDVQSAKDIVSELERSFMVSLTVSMTAHTTTLAWVKEWEDAHMDYLGGRRADIGHYRTMRATNVDPENPYGSMPEPPNFWADEPGSGRIHVQHLIAAIHSGSNMMVAGAGMRSFDYYPEVQTIQYGQWFAYMHAVWEEQFRGQLADFWSRGLPEGALPFKSSDIVNDFFGDIRLIRNDFVHNKGEVRESVNLKCLGWDLEPGEPIRIEVERMVELMDKFPRNELLEPPSRQAADQPAKVQLRKNMPGSGKTELVDQFQNIVTSNQFNKGRAIDEMLQYWIDKHQSPDQAS</sequence>
<protein>
    <submittedName>
        <fullName evidence="1">Uncharacterized protein</fullName>
    </submittedName>
</protein>
<proteinExistence type="predicted"/>
<reference evidence="1" key="1">
    <citation type="submission" date="2012-02" db="EMBL/GenBank/DDBJ databases">
        <title>Whole genome shotgun sequence of Gordonia otitidis NBRC 100426.</title>
        <authorList>
            <person name="Yoshida I."/>
            <person name="Hosoyama A."/>
            <person name="Tsuchikane K."/>
            <person name="Katsumata H."/>
            <person name="Yamazaki S."/>
            <person name="Fujita N."/>
        </authorList>
    </citation>
    <scope>NUCLEOTIDE SEQUENCE [LARGE SCALE GENOMIC DNA]</scope>
    <source>
        <strain evidence="1">NBRC 100426</strain>
    </source>
</reference>
<keyword evidence="2" id="KW-1185">Reference proteome</keyword>
<comment type="caution">
    <text evidence="1">The sequence shown here is derived from an EMBL/GenBank/DDBJ whole genome shotgun (WGS) entry which is preliminary data.</text>
</comment>
<accession>H5TU52</accession>
<dbReference type="RefSeq" id="WP_007241166.1">
    <property type="nucleotide sequence ID" value="NZ_BAFB01000254.1"/>
</dbReference>
<evidence type="ECO:0000313" key="2">
    <source>
        <dbReference type="Proteomes" id="UP000005038"/>
    </source>
</evidence>
<name>H5TU52_GORO1</name>
<dbReference type="OrthoDB" id="4547921at2"/>
<dbReference type="EMBL" id="BAFB01000254">
    <property type="protein sequence ID" value="GAB37010.1"/>
    <property type="molecule type" value="Genomic_DNA"/>
</dbReference>
<dbReference type="STRING" id="1108044.GOOTI_254_00040"/>
<evidence type="ECO:0000313" key="1">
    <source>
        <dbReference type="EMBL" id="GAB37010.1"/>
    </source>
</evidence>